<sequence length="179" mass="20543">MAFLKFVLVSCFPLAAGNSLHVASICRNLSCDSKSHPLLDYDPVKKECLCRAHPCWSDANMVHTCPKPEAPFLNFYYTETGQLVCECATAPHYETPYMTKTKCPGQRCRDAEYPVLDFDDYTKECVCRAHPCWDLNGLQHKCKNDKFPVLRYREEEKDGTINRFCECVTKMNHPGMDEL</sequence>
<keyword evidence="1" id="KW-0732">Signal</keyword>
<organism evidence="2 3">
    <name type="scientific">Effrenium voratum</name>
    <dbReference type="NCBI Taxonomy" id="2562239"/>
    <lineage>
        <taxon>Eukaryota</taxon>
        <taxon>Sar</taxon>
        <taxon>Alveolata</taxon>
        <taxon>Dinophyceae</taxon>
        <taxon>Suessiales</taxon>
        <taxon>Symbiodiniaceae</taxon>
        <taxon>Effrenium</taxon>
    </lineage>
</organism>
<dbReference type="EMBL" id="CAUJNA010000296">
    <property type="protein sequence ID" value="CAJ1375044.1"/>
    <property type="molecule type" value="Genomic_DNA"/>
</dbReference>
<dbReference type="AlphaFoldDB" id="A0AA36MJT6"/>
<dbReference type="Proteomes" id="UP001178507">
    <property type="component" value="Unassembled WGS sequence"/>
</dbReference>
<name>A0AA36MJT6_9DINO</name>
<reference evidence="2" key="1">
    <citation type="submission" date="2023-08" db="EMBL/GenBank/DDBJ databases">
        <authorList>
            <person name="Chen Y."/>
            <person name="Shah S."/>
            <person name="Dougan E. K."/>
            <person name="Thang M."/>
            <person name="Chan C."/>
        </authorList>
    </citation>
    <scope>NUCLEOTIDE SEQUENCE</scope>
</reference>
<keyword evidence="3" id="KW-1185">Reference proteome</keyword>
<gene>
    <name evidence="2" type="ORF">EVOR1521_LOCUS4418</name>
</gene>
<accession>A0AA36MJT6</accession>
<feature type="signal peptide" evidence="1">
    <location>
        <begin position="1"/>
        <end position="17"/>
    </location>
</feature>
<evidence type="ECO:0000256" key="1">
    <source>
        <dbReference type="SAM" id="SignalP"/>
    </source>
</evidence>
<feature type="chain" id="PRO_5041230025" evidence="1">
    <location>
        <begin position="18"/>
        <end position="179"/>
    </location>
</feature>
<comment type="caution">
    <text evidence="2">The sequence shown here is derived from an EMBL/GenBank/DDBJ whole genome shotgun (WGS) entry which is preliminary data.</text>
</comment>
<evidence type="ECO:0000313" key="3">
    <source>
        <dbReference type="Proteomes" id="UP001178507"/>
    </source>
</evidence>
<evidence type="ECO:0000313" key="2">
    <source>
        <dbReference type="EMBL" id="CAJ1375044.1"/>
    </source>
</evidence>
<proteinExistence type="predicted"/>
<protein>
    <submittedName>
        <fullName evidence="2">Uncharacterized protein</fullName>
    </submittedName>
</protein>